<proteinExistence type="predicted"/>
<dbReference type="AlphaFoldDB" id="A0AAV4XC17"/>
<keyword evidence="3" id="KW-1185">Reference proteome</keyword>
<comment type="caution">
    <text evidence="2">The sequence shown here is derived from an EMBL/GenBank/DDBJ whole genome shotgun (WGS) entry which is preliminary data.</text>
</comment>
<accession>A0AAV4XC17</accession>
<name>A0AAV4XC17_CAEEX</name>
<feature type="compositionally biased region" description="Polar residues" evidence="1">
    <location>
        <begin position="29"/>
        <end position="52"/>
    </location>
</feature>
<reference evidence="2 3" key="1">
    <citation type="submission" date="2021-06" db="EMBL/GenBank/DDBJ databases">
        <title>Caerostris extrusa draft genome.</title>
        <authorList>
            <person name="Kono N."/>
            <person name="Arakawa K."/>
        </authorList>
    </citation>
    <scope>NUCLEOTIDE SEQUENCE [LARGE SCALE GENOMIC DNA]</scope>
</reference>
<evidence type="ECO:0000313" key="2">
    <source>
        <dbReference type="EMBL" id="GIY92650.1"/>
    </source>
</evidence>
<feature type="region of interest" description="Disordered" evidence="1">
    <location>
        <begin position="20"/>
        <end position="60"/>
    </location>
</feature>
<organism evidence="2 3">
    <name type="scientific">Caerostris extrusa</name>
    <name type="common">Bark spider</name>
    <name type="synonym">Caerostris bankana</name>
    <dbReference type="NCBI Taxonomy" id="172846"/>
    <lineage>
        <taxon>Eukaryota</taxon>
        <taxon>Metazoa</taxon>
        <taxon>Ecdysozoa</taxon>
        <taxon>Arthropoda</taxon>
        <taxon>Chelicerata</taxon>
        <taxon>Arachnida</taxon>
        <taxon>Araneae</taxon>
        <taxon>Araneomorphae</taxon>
        <taxon>Entelegynae</taxon>
        <taxon>Araneoidea</taxon>
        <taxon>Araneidae</taxon>
        <taxon>Caerostris</taxon>
    </lineage>
</organism>
<dbReference type="Proteomes" id="UP001054945">
    <property type="component" value="Unassembled WGS sequence"/>
</dbReference>
<dbReference type="EMBL" id="BPLR01017570">
    <property type="protein sequence ID" value="GIY92650.1"/>
    <property type="molecule type" value="Genomic_DNA"/>
</dbReference>
<evidence type="ECO:0000313" key="3">
    <source>
        <dbReference type="Proteomes" id="UP001054945"/>
    </source>
</evidence>
<sequence length="134" mass="15195">MAIQNLKPLTALFCYQFKKKKRGGRDRGVQTSEPETNFSENLSRNETASQPSLPKCPNHSRFRERITAGGREIKRDLPDRPVCLGIRILIGISDRPFRYACGPLICFRATSPILKVHSKAWGGGGWKNKPFRRP</sequence>
<protein>
    <submittedName>
        <fullName evidence="2">Uncharacterized protein</fullName>
    </submittedName>
</protein>
<evidence type="ECO:0000256" key="1">
    <source>
        <dbReference type="SAM" id="MobiDB-lite"/>
    </source>
</evidence>
<gene>
    <name evidence="2" type="ORF">CEXT_91501</name>
</gene>